<keyword evidence="2" id="KW-1185">Reference proteome</keyword>
<dbReference type="AlphaFoldDB" id="A0AAV7SYC6"/>
<name>A0AAV7SYC6_PLEWA</name>
<accession>A0AAV7SYC6</accession>
<evidence type="ECO:0000313" key="2">
    <source>
        <dbReference type="Proteomes" id="UP001066276"/>
    </source>
</evidence>
<dbReference type="Proteomes" id="UP001066276">
    <property type="component" value="Chromosome 4_1"/>
</dbReference>
<comment type="caution">
    <text evidence="1">The sequence shown here is derived from an EMBL/GenBank/DDBJ whole genome shotgun (WGS) entry which is preliminary data.</text>
</comment>
<reference evidence="1" key="1">
    <citation type="journal article" date="2022" name="bioRxiv">
        <title>Sequencing and chromosome-scale assembly of the giantPleurodeles waltlgenome.</title>
        <authorList>
            <person name="Brown T."/>
            <person name="Elewa A."/>
            <person name="Iarovenko S."/>
            <person name="Subramanian E."/>
            <person name="Araus A.J."/>
            <person name="Petzold A."/>
            <person name="Susuki M."/>
            <person name="Suzuki K.-i.T."/>
            <person name="Hayashi T."/>
            <person name="Toyoda A."/>
            <person name="Oliveira C."/>
            <person name="Osipova E."/>
            <person name="Leigh N.D."/>
            <person name="Simon A."/>
            <person name="Yun M.H."/>
        </authorList>
    </citation>
    <scope>NUCLEOTIDE SEQUENCE</scope>
    <source>
        <strain evidence="1">20211129_DDA</strain>
        <tissue evidence="1">Liver</tissue>
    </source>
</reference>
<proteinExistence type="predicted"/>
<evidence type="ECO:0000313" key="1">
    <source>
        <dbReference type="EMBL" id="KAJ1168986.1"/>
    </source>
</evidence>
<organism evidence="1 2">
    <name type="scientific">Pleurodeles waltl</name>
    <name type="common">Iberian ribbed newt</name>
    <dbReference type="NCBI Taxonomy" id="8319"/>
    <lineage>
        <taxon>Eukaryota</taxon>
        <taxon>Metazoa</taxon>
        <taxon>Chordata</taxon>
        <taxon>Craniata</taxon>
        <taxon>Vertebrata</taxon>
        <taxon>Euteleostomi</taxon>
        <taxon>Amphibia</taxon>
        <taxon>Batrachia</taxon>
        <taxon>Caudata</taxon>
        <taxon>Salamandroidea</taxon>
        <taxon>Salamandridae</taxon>
        <taxon>Pleurodelinae</taxon>
        <taxon>Pleurodeles</taxon>
    </lineage>
</organism>
<sequence>MLIPWFILEIAAVKYRRSESGSRLYLAREGRGSDEAHAQHGPEAAVMRHLTWRREERGRLYFFVGGLQAACTCPRAAHRLFSVDLCSINKPQYVDTRRRASRDSIVGWRTF</sequence>
<protein>
    <submittedName>
        <fullName evidence="1">Uncharacterized protein</fullName>
    </submittedName>
</protein>
<gene>
    <name evidence="1" type="ORF">NDU88_000898</name>
</gene>
<dbReference type="EMBL" id="JANPWB010000007">
    <property type="protein sequence ID" value="KAJ1168986.1"/>
    <property type="molecule type" value="Genomic_DNA"/>
</dbReference>